<comment type="caution">
    <text evidence="1">The sequence shown here is derived from an EMBL/GenBank/DDBJ whole genome shotgun (WGS) entry which is preliminary data.</text>
</comment>
<organism evidence="1 2">
    <name type="scientific">Araneus ventricosus</name>
    <name type="common">Orbweaver spider</name>
    <name type="synonym">Epeira ventricosa</name>
    <dbReference type="NCBI Taxonomy" id="182803"/>
    <lineage>
        <taxon>Eukaryota</taxon>
        <taxon>Metazoa</taxon>
        <taxon>Ecdysozoa</taxon>
        <taxon>Arthropoda</taxon>
        <taxon>Chelicerata</taxon>
        <taxon>Arachnida</taxon>
        <taxon>Araneae</taxon>
        <taxon>Araneomorphae</taxon>
        <taxon>Entelegynae</taxon>
        <taxon>Araneoidea</taxon>
        <taxon>Araneidae</taxon>
        <taxon>Araneus</taxon>
    </lineage>
</organism>
<gene>
    <name evidence="1" type="ORF">AVEN_143400_1</name>
</gene>
<evidence type="ECO:0000313" key="2">
    <source>
        <dbReference type="Proteomes" id="UP000499080"/>
    </source>
</evidence>
<evidence type="ECO:0000313" key="1">
    <source>
        <dbReference type="EMBL" id="GBL78109.1"/>
    </source>
</evidence>
<dbReference type="EMBL" id="BGPR01000014">
    <property type="protein sequence ID" value="GBL78109.1"/>
    <property type="molecule type" value="Genomic_DNA"/>
</dbReference>
<name>A0A4Y2AFK3_ARAVE</name>
<proteinExistence type="predicted"/>
<dbReference type="Proteomes" id="UP000499080">
    <property type="component" value="Unassembled WGS sequence"/>
</dbReference>
<accession>A0A4Y2AFK3</accession>
<protein>
    <submittedName>
        <fullName evidence="1">Uncharacterized protein</fullName>
    </submittedName>
</protein>
<sequence>METKSRVCLRGYIERSNFLFIIILEGGAFSRLIVQSGVPSRKLQFIFLNRVRRTLLHLINHIRKEREREEKVAAKRSMEGANLSPGLIDCRCEWRVCYWLPFGAHQFAAKVH</sequence>
<keyword evidence="2" id="KW-1185">Reference proteome</keyword>
<reference evidence="1 2" key="1">
    <citation type="journal article" date="2019" name="Sci. Rep.">
        <title>Orb-weaving spider Araneus ventricosus genome elucidates the spidroin gene catalogue.</title>
        <authorList>
            <person name="Kono N."/>
            <person name="Nakamura H."/>
            <person name="Ohtoshi R."/>
            <person name="Moran D.A.P."/>
            <person name="Shinohara A."/>
            <person name="Yoshida Y."/>
            <person name="Fujiwara M."/>
            <person name="Mori M."/>
            <person name="Tomita M."/>
            <person name="Arakawa K."/>
        </authorList>
    </citation>
    <scope>NUCLEOTIDE SEQUENCE [LARGE SCALE GENOMIC DNA]</scope>
</reference>
<dbReference type="AlphaFoldDB" id="A0A4Y2AFK3"/>